<protein>
    <submittedName>
        <fullName evidence="1">Uncharacterized protein</fullName>
    </submittedName>
</protein>
<reference evidence="1 2" key="1">
    <citation type="submission" date="2020-08" db="EMBL/GenBank/DDBJ databases">
        <title>Genomic Encyclopedia of Type Strains, Phase IV (KMG-IV): sequencing the most valuable type-strain genomes for metagenomic binning, comparative biology and taxonomic classification.</title>
        <authorList>
            <person name="Goeker M."/>
        </authorList>
    </citation>
    <scope>NUCLEOTIDE SEQUENCE [LARGE SCALE GENOMIC DNA]</scope>
    <source>
        <strain evidence="1 2">DSM 100734</strain>
    </source>
</reference>
<dbReference type="EMBL" id="JACHEG010000006">
    <property type="protein sequence ID" value="MBB6164591.1"/>
    <property type="molecule type" value="Genomic_DNA"/>
</dbReference>
<dbReference type="Proteomes" id="UP000547879">
    <property type="component" value="Unassembled WGS sequence"/>
</dbReference>
<gene>
    <name evidence="1" type="ORF">HNQ72_004436</name>
</gene>
<accession>A0A7X0D2J7</accession>
<keyword evidence="2" id="KW-1185">Reference proteome</keyword>
<organism evidence="1 2">
    <name type="scientific">Rhizobium wenxiniae</name>
    <dbReference type="NCBI Taxonomy" id="1737357"/>
    <lineage>
        <taxon>Bacteria</taxon>
        <taxon>Pseudomonadati</taxon>
        <taxon>Pseudomonadota</taxon>
        <taxon>Alphaproteobacteria</taxon>
        <taxon>Hyphomicrobiales</taxon>
        <taxon>Rhizobiaceae</taxon>
        <taxon>Rhizobium/Agrobacterium group</taxon>
        <taxon>Rhizobium</taxon>
    </lineage>
</organism>
<evidence type="ECO:0000313" key="2">
    <source>
        <dbReference type="Proteomes" id="UP000547879"/>
    </source>
</evidence>
<proteinExistence type="predicted"/>
<comment type="caution">
    <text evidence="1">The sequence shown here is derived from an EMBL/GenBank/DDBJ whole genome shotgun (WGS) entry which is preliminary data.</text>
</comment>
<dbReference type="AlphaFoldDB" id="A0A7X0D2J7"/>
<evidence type="ECO:0000313" key="1">
    <source>
        <dbReference type="EMBL" id="MBB6164591.1"/>
    </source>
</evidence>
<dbReference type="RefSeq" id="WP_183995256.1">
    <property type="nucleotide sequence ID" value="NZ_BMHW01000005.1"/>
</dbReference>
<name>A0A7X0D2J7_9HYPH</name>
<sequence length="71" mass="8075">MYFTAFEALEPRDLTTLKTVLEELRLDRGIIAPDPGLDELARDLVNLWLAGFRGSCELKAMMKPIDLHLCQ</sequence>